<name>A0ABR0X2A6_REHGL</name>
<dbReference type="SUPFAM" id="SSF51182">
    <property type="entry name" value="RmlC-like cupins"/>
    <property type="match status" value="1"/>
</dbReference>
<evidence type="ECO:0000259" key="2">
    <source>
        <dbReference type="Pfam" id="PF00190"/>
    </source>
</evidence>
<organism evidence="3 4">
    <name type="scientific">Rehmannia glutinosa</name>
    <name type="common">Chinese foxglove</name>
    <dbReference type="NCBI Taxonomy" id="99300"/>
    <lineage>
        <taxon>Eukaryota</taxon>
        <taxon>Viridiplantae</taxon>
        <taxon>Streptophyta</taxon>
        <taxon>Embryophyta</taxon>
        <taxon>Tracheophyta</taxon>
        <taxon>Spermatophyta</taxon>
        <taxon>Magnoliopsida</taxon>
        <taxon>eudicotyledons</taxon>
        <taxon>Gunneridae</taxon>
        <taxon>Pentapetalae</taxon>
        <taxon>asterids</taxon>
        <taxon>lamiids</taxon>
        <taxon>Lamiales</taxon>
        <taxon>Orobanchaceae</taxon>
        <taxon>Rehmannieae</taxon>
        <taxon>Rehmannia</taxon>
    </lineage>
</organism>
<dbReference type="InterPro" id="IPR019780">
    <property type="entry name" value="Germin_Mn-BS"/>
</dbReference>
<dbReference type="InterPro" id="IPR014710">
    <property type="entry name" value="RmlC-like_jellyroll"/>
</dbReference>
<evidence type="ECO:0000256" key="1">
    <source>
        <dbReference type="SAM" id="SignalP"/>
    </source>
</evidence>
<protein>
    <recommendedName>
        <fullName evidence="2">Cupin type-1 domain-containing protein</fullName>
    </recommendedName>
</protein>
<keyword evidence="1" id="KW-0732">Signal</keyword>
<accession>A0ABR0X2A6</accession>
<evidence type="ECO:0000313" key="3">
    <source>
        <dbReference type="EMBL" id="KAK6153812.1"/>
    </source>
</evidence>
<keyword evidence="4" id="KW-1185">Reference proteome</keyword>
<reference evidence="3 4" key="1">
    <citation type="journal article" date="2021" name="Comput. Struct. Biotechnol. J.">
        <title>De novo genome assembly of the potent medicinal plant Rehmannia glutinosa using nanopore technology.</title>
        <authorList>
            <person name="Ma L."/>
            <person name="Dong C."/>
            <person name="Song C."/>
            <person name="Wang X."/>
            <person name="Zheng X."/>
            <person name="Niu Y."/>
            <person name="Chen S."/>
            <person name="Feng W."/>
        </authorList>
    </citation>
    <scope>NUCLEOTIDE SEQUENCE [LARGE SCALE GENOMIC DNA]</scope>
    <source>
        <strain evidence="3">DH-2019</strain>
    </source>
</reference>
<proteinExistence type="predicted"/>
<dbReference type="Gene3D" id="2.60.120.10">
    <property type="entry name" value="Jelly Rolls"/>
    <property type="match status" value="1"/>
</dbReference>
<feature type="domain" description="Cupin type-1" evidence="2">
    <location>
        <begin position="61"/>
        <end position="122"/>
    </location>
</feature>
<feature type="signal peptide" evidence="1">
    <location>
        <begin position="1"/>
        <end position="19"/>
    </location>
</feature>
<dbReference type="PANTHER" id="PTHR31238">
    <property type="entry name" value="GERMIN-LIKE PROTEIN SUBFAMILY 3 MEMBER 3"/>
    <property type="match status" value="1"/>
</dbReference>
<dbReference type="Pfam" id="PF00190">
    <property type="entry name" value="Cupin_1"/>
    <property type="match status" value="1"/>
</dbReference>
<evidence type="ECO:0000313" key="4">
    <source>
        <dbReference type="Proteomes" id="UP001318860"/>
    </source>
</evidence>
<comment type="caution">
    <text evidence="3">The sequence shown here is derived from an EMBL/GenBank/DDBJ whole genome shotgun (WGS) entry which is preliminary data.</text>
</comment>
<dbReference type="InterPro" id="IPR011051">
    <property type="entry name" value="RmlC_Cupin_sf"/>
</dbReference>
<dbReference type="EMBL" id="JABTTQ020000006">
    <property type="protein sequence ID" value="KAK6153812.1"/>
    <property type="molecule type" value="Genomic_DNA"/>
</dbReference>
<dbReference type="InterPro" id="IPR006045">
    <property type="entry name" value="Cupin_1"/>
</dbReference>
<feature type="chain" id="PRO_5046380585" description="Cupin type-1 domain-containing protein" evidence="1">
    <location>
        <begin position="20"/>
        <end position="168"/>
    </location>
</feature>
<dbReference type="Proteomes" id="UP001318860">
    <property type="component" value="Unassembled WGS sequence"/>
</dbReference>
<gene>
    <name evidence="3" type="ORF">DH2020_013451</name>
</gene>
<dbReference type="PROSITE" id="PS00725">
    <property type="entry name" value="GERMIN"/>
    <property type="match status" value="1"/>
</dbReference>
<sequence length="168" mass="18259">MSLLPFLTCFLTFIILCFAGDGDNLYDVCPTDTRNHNIFINGYPCKNTSDIIASDFKSSLLNEPGDTDNFYRSSTILATAAEFPGLNTLGLSVARTDIEVDGTVMPHAHPRASEMIFVRAGSWCQNPGMASISGAMFGSNAKEVIVEKLKSLGMRELNGISTFELFGE</sequence>